<dbReference type="AlphaFoldDB" id="A0A4Y7QFC1"/>
<dbReference type="STRING" id="50990.A0A4Y7QFC1"/>
<dbReference type="EMBL" id="ML170163">
    <property type="protein sequence ID" value="TDL25549.1"/>
    <property type="molecule type" value="Genomic_DNA"/>
</dbReference>
<dbReference type="GO" id="GO:0000724">
    <property type="term" value="P:double-strand break repair via homologous recombination"/>
    <property type="evidence" value="ECO:0007669"/>
    <property type="project" value="TreeGrafter"/>
</dbReference>
<proteinExistence type="inferred from homology"/>
<reference evidence="5 6" key="1">
    <citation type="submission" date="2018-06" db="EMBL/GenBank/DDBJ databases">
        <title>A transcriptomic atlas of mushroom development highlights an independent origin of complex multicellularity.</title>
        <authorList>
            <consortium name="DOE Joint Genome Institute"/>
            <person name="Krizsan K."/>
            <person name="Almasi E."/>
            <person name="Merenyi Z."/>
            <person name="Sahu N."/>
            <person name="Viragh M."/>
            <person name="Koszo T."/>
            <person name="Mondo S."/>
            <person name="Kiss B."/>
            <person name="Balint B."/>
            <person name="Kues U."/>
            <person name="Barry K."/>
            <person name="Hegedus J.C."/>
            <person name="Henrissat B."/>
            <person name="Johnson J."/>
            <person name="Lipzen A."/>
            <person name="Ohm R."/>
            <person name="Nagy I."/>
            <person name="Pangilinan J."/>
            <person name="Yan J."/>
            <person name="Xiong Y."/>
            <person name="Grigoriev I.V."/>
            <person name="Hibbett D.S."/>
            <person name="Nagy L.G."/>
        </authorList>
    </citation>
    <scope>NUCLEOTIDE SEQUENCE [LARGE SCALE GENOMIC DNA]</scope>
    <source>
        <strain evidence="5 6">SZMC22713</strain>
    </source>
</reference>
<name>A0A4Y7QFC1_9AGAM</name>
<evidence type="ECO:0000256" key="2">
    <source>
        <dbReference type="ARBA" id="ARBA00005563"/>
    </source>
</evidence>
<evidence type="ECO:0000256" key="3">
    <source>
        <dbReference type="ARBA" id="ARBA00023242"/>
    </source>
</evidence>
<dbReference type="GO" id="GO:0005730">
    <property type="term" value="C:nucleolus"/>
    <property type="evidence" value="ECO:0007669"/>
    <property type="project" value="InterPro"/>
</dbReference>
<dbReference type="GO" id="GO:0033314">
    <property type="term" value="P:mitotic DNA replication checkpoint signaling"/>
    <property type="evidence" value="ECO:0007669"/>
    <property type="project" value="TreeGrafter"/>
</dbReference>
<dbReference type="InterPro" id="IPR007150">
    <property type="entry name" value="HUS1/Mec3"/>
</dbReference>
<dbReference type="GO" id="GO:0000723">
    <property type="term" value="P:telomere maintenance"/>
    <property type="evidence" value="ECO:0007669"/>
    <property type="project" value="TreeGrafter"/>
</dbReference>
<comment type="similarity">
    <text evidence="2 4">Belongs to the HUS1 family.</text>
</comment>
<keyword evidence="3" id="KW-0539">Nucleus</keyword>
<gene>
    <name evidence="5" type="ORF">BD410DRAFT_717039</name>
</gene>
<evidence type="ECO:0000256" key="4">
    <source>
        <dbReference type="PIRNR" id="PIRNR011312"/>
    </source>
</evidence>
<dbReference type="OrthoDB" id="337750at2759"/>
<dbReference type="GO" id="GO:0030896">
    <property type="term" value="C:checkpoint clamp complex"/>
    <property type="evidence" value="ECO:0007669"/>
    <property type="project" value="InterPro"/>
</dbReference>
<dbReference type="InterPro" id="IPR046938">
    <property type="entry name" value="DNA_clamp_sf"/>
</dbReference>
<evidence type="ECO:0000313" key="5">
    <source>
        <dbReference type="EMBL" id="TDL25549.1"/>
    </source>
</evidence>
<dbReference type="GO" id="GO:0044778">
    <property type="term" value="P:meiotic DNA integrity checkpoint signaling"/>
    <property type="evidence" value="ECO:0007669"/>
    <property type="project" value="TreeGrafter"/>
</dbReference>
<dbReference type="InterPro" id="IPR016580">
    <property type="entry name" value="HUS1"/>
</dbReference>
<keyword evidence="6" id="KW-1185">Reference proteome</keyword>
<dbReference type="Gene3D" id="3.70.10.10">
    <property type="match status" value="1"/>
</dbReference>
<dbReference type="PIRSF" id="PIRSF011312">
    <property type="entry name" value="Cell_cycle_HUS1"/>
    <property type="match status" value="1"/>
</dbReference>
<dbReference type="Pfam" id="PF04005">
    <property type="entry name" value="Hus1"/>
    <property type="match status" value="1"/>
</dbReference>
<organism evidence="5 6">
    <name type="scientific">Rickenella mellea</name>
    <dbReference type="NCBI Taxonomy" id="50990"/>
    <lineage>
        <taxon>Eukaryota</taxon>
        <taxon>Fungi</taxon>
        <taxon>Dikarya</taxon>
        <taxon>Basidiomycota</taxon>
        <taxon>Agaricomycotina</taxon>
        <taxon>Agaricomycetes</taxon>
        <taxon>Hymenochaetales</taxon>
        <taxon>Rickenellaceae</taxon>
        <taxon>Rickenella</taxon>
    </lineage>
</organism>
<dbReference type="SUPFAM" id="SSF55979">
    <property type="entry name" value="DNA clamp"/>
    <property type="match status" value="1"/>
</dbReference>
<evidence type="ECO:0000256" key="1">
    <source>
        <dbReference type="ARBA" id="ARBA00004123"/>
    </source>
</evidence>
<dbReference type="GO" id="GO:0006289">
    <property type="term" value="P:nucleotide-excision repair"/>
    <property type="evidence" value="ECO:0007669"/>
    <property type="project" value="TreeGrafter"/>
</dbReference>
<dbReference type="PANTHER" id="PTHR12900">
    <property type="entry name" value="MITOTIC AND DNA DAMAGE CHECKPOINT PROTEIN HUS1"/>
    <property type="match status" value="1"/>
</dbReference>
<dbReference type="PANTHER" id="PTHR12900:SF0">
    <property type="entry name" value="CHECKPOINT PROTEIN"/>
    <property type="match status" value="1"/>
</dbReference>
<dbReference type="GO" id="GO:0031573">
    <property type="term" value="P:mitotic intra-S DNA damage checkpoint signaling"/>
    <property type="evidence" value="ECO:0007669"/>
    <property type="project" value="TreeGrafter"/>
</dbReference>
<sequence>MRFRASIVNVLTFSRIMQSIERLQKKCIMRFTEERMDIICNEDTDGGIQVWSQVKVDTLFEDYRIQSNANNEISLALAPEALLQALKSAMDASEVVMKLAKKNNHAVLNFSIVGMSHQQKRVLVSHDVRIDVLLPSDVAKLKEPLCPEPDIHIILPPLQKLRTVVDHMRQMSDVMMIEANHLGDLKISVENDDVMVDTKWTKCTIPTMGESIHVTFDSLTLEPTQDADREEPEPSRLFYVCLSIRSFIKFLSSHVVSTTTIACICEQHCIILYVYIGEAGDNGGVLTFYIPTRLND</sequence>
<evidence type="ECO:0000313" key="6">
    <source>
        <dbReference type="Proteomes" id="UP000294933"/>
    </source>
</evidence>
<protein>
    <recommendedName>
        <fullName evidence="4">Checkpoint protein</fullName>
    </recommendedName>
</protein>
<comment type="subcellular location">
    <subcellularLocation>
        <location evidence="1">Nucleus</location>
    </subcellularLocation>
</comment>
<dbReference type="VEuPathDB" id="FungiDB:BD410DRAFT_717039"/>
<accession>A0A4Y7QFC1</accession>
<dbReference type="GO" id="GO:0035861">
    <property type="term" value="C:site of double-strand break"/>
    <property type="evidence" value="ECO:0007669"/>
    <property type="project" value="TreeGrafter"/>
</dbReference>
<dbReference type="Proteomes" id="UP000294933">
    <property type="component" value="Unassembled WGS sequence"/>
</dbReference>